<accession>A0A8D8J6M2</accession>
<name>A0A8D8J6M2_CULPI</name>
<protein>
    <submittedName>
        <fullName evidence="2">(northern house mosquito) hypothetical protein</fullName>
    </submittedName>
</protein>
<dbReference type="EMBL" id="HBUE01166220">
    <property type="protein sequence ID" value="CAG6512731.1"/>
    <property type="molecule type" value="Transcribed_RNA"/>
</dbReference>
<dbReference type="AlphaFoldDB" id="A0A8D8J6M2"/>
<reference evidence="2" key="1">
    <citation type="submission" date="2021-05" db="EMBL/GenBank/DDBJ databases">
        <authorList>
            <person name="Alioto T."/>
            <person name="Alioto T."/>
            <person name="Gomez Garrido J."/>
        </authorList>
    </citation>
    <scope>NUCLEOTIDE SEQUENCE</scope>
</reference>
<dbReference type="EMBL" id="HBUE01271530">
    <property type="protein sequence ID" value="CAG6564192.1"/>
    <property type="molecule type" value="Transcribed_RNA"/>
</dbReference>
<sequence length="189" mass="21164">MYAVGRGVGDKSCRESRRGSVYRVIRNRAAHTHGGGRAYALFTAVCPRSAARSTVWGSTVRSNCLVVFPLLFFPLFTTVFPHTHSLSLAFKLFRLHLSLVTFTPKPGKSTHFFYVKLIFLFFFALHHRQNFTLLYLTKYLLAFGELSVYFFSSSQQRATMMGILGDTGILASRGKAPREVSALLPLDTG</sequence>
<evidence type="ECO:0000313" key="2">
    <source>
        <dbReference type="EMBL" id="CAG6564192.1"/>
    </source>
</evidence>
<feature type="transmembrane region" description="Helical" evidence="1">
    <location>
        <begin position="133"/>
        <end position="151"/>
    </location>
</feature>
<evidence type="ECO:0000256" key="1">
    <source>
        <dbReference type="SAM" id="Phobius"/>
    </source>
</evidence>
<organism evidence="2">
    <name type="scientific">Culex pipiens</name>
    <name type="common">House mosquito</name>
    <dbReference type="NCBI Taxonomy" id="7175"/>
    <lineage>
        <taxon>Eukaryota</taxon>
        <taxon>Metazoa</taxon>
        <taxon>Ecdysozoa</taxon>
        <taxon>Arthropoda</taxon>
        <taxon>Hexapoda</taxon>
        <taxon>Insecta</taxon>
        <taxon>Pterygota</taxon>
        <taxon>Neoptera</taxon>
        <taxon>Endopterygota</taxon>
        <taxon>Diptera</taxon>
        <taxon>Nematocera</taxon>
        <taxon>Culicoidea</taxon>
        <taxon>Culicidae</taxon>
        <taxon>Culicinae</taxon>
        <taxon>Culicini</taxon>
        <taxon>Culex</taxon>
        <taxon>Culex</taxon>
    </lineage>
</organism>
<proteinExistence type="predicted"/>
<keyword evidence="1" id="KW-1133">Transmembrane helix</keyword>
<keyword evidence="1" id="KW-0472">Membrane</keyword>
<keyword evidence="1" id="KW-0812">Transmembrane</keyword>
<feature type="transmembrane region" description="Helical" evidence="1">
    <location>
        <begin position="66"/>
        <end position="90"/>
    </location>
</feature>